<dbReference type="eggNOG" id="COG2814">
    <property type="taxonomic scope" value="Bacteria"/>
</dbReference>
<keyword evidence="4 5" id="KW-0472">Membrane</keyword>
<feature type="transmembrane region" description="Helical" evidence="5">
    <location>
        <begin position="24"/>
        <end position="46"/>
    </location>
</feature>
<evidence type="ECO:0000313" key="7">
    <source>
        <dbReference type="EMBL" id="ABZ69573.1"/>
    </source>
</evidence>
<feature type="transmembrane region" description="Helical" evidence="5">
    <location>
        <begin position="324"/>
        <end position="343"/>
    </location>
</feature>
<feature type="transmembrane region" description="Helical" evidence="5">
    <location>
        <begin position="235"/>
        <end position="257"/>
    </location>
</feature>
<sequence>MDPLRPAKSKASKLSSLPVEHRRILYLVGAALLVNHFDLGIFSLALPQIQAELKIPESQLGLVVGLLRLGVLAAFLLGFAADLVGRRTILMVTIVGTTIGTLLTAFVQNQWQFFGLQVLVRCFSYAEEMVCFVMIVETVSADRRGWAMGRLSALGALGTGIAAMLYSHVKDLPHGWRDLYLIGGLGLILLVLARQGLKESERFETLKAARKGVSTTLANRLSPMLALVRENPGRFLALIAVTVPYTLGMAAGIAFVSKHLQETHHISPAKVAILYIVAGAISFWGYVFAGRLADIIGRRFMLMISMPGAALLYAALYLATDPWVAMGVWIPGLFLMFSSEMTLSMLGSELFPTRYRATAASARVVIMVFAGMIGLAAESWVYGMTGSLPQAVVILLCLTPLSLLALFFVPETARKELEAIGPDIAATLDI</sequence>
<dbReference type="InterPro" id="IPR020846">
    <property type="entry name" value="MFS_dom"/>
</dbReference>
<dbReference type="GO" id="GO:0005886">
    <property type="term" value="C:plasma membrane"/>
    <property type="evidence" value="ECO:0007669"/>
    <property type="project" value="TreeGrafter"/>
</dbReference>
<feature type="transmembrane region" description="Helical" evidence="5">
    <location>
        <begin position="388"/>
        <end position="409"/>
    </location>
</feature>
<dbReference type="Gene3D" id="1.20.1250.20">
    <property type="entry name" value="MFS general substrate transporter like domains"/>
    <property type="match status" value="2"/>
</dbReference>
<dbReference type="PROSITE" id="PS50850">
    <property type="entry name" value="MFS"/>
    <property type="match status" value="1"/>
</dbReference>
<dbReference type="EMBL" id="CP000927">
    <property type="protein sequence ID" value="ABZ69573.1"/>
    <property type="molecule type" value="Genomic_DNA"/>
</dbReference>
<feature type="transmembrane region" description="Helical" evidence="5">
    <location>
        <begin position="148"/>
        <end position="167"/>
    </location>
</feature>
<dbReference type="HOGENOM" id="CLU_637270_0_0_5"/>
<feature type="transmembrane region" description="Helical" evidence="5">
    <location>
        <begin position="179"/>
        <end position="197"/>
    </location>
</feature>
<name>B0T5L5_CAUSK</name>
<evidence type="ECO:0000256" key="1">
    <source>
        <dbReference type="ARBA" id="ARBA00004141"/>
    </source>
</evidence>
<feature type="transmembrane region" description="Helical" evidence="5">
    <location>
        <begin position="269"/>
        <end position="288"/>
    </location>
</feature>
<dbReference type="InterPro" id="IPR011701">
    <property type="entry name" value="MFS"/>
</dbReference>
<organism evidence="7">
    <name type="scientific">Caulobacter sp. (strain K31)</name>
    <dbReference type="NCBI Taxonomy" id="366602"/>
    <lineage>
        <taxon>Bacteria</taxon>
        <taxon>Pseudomonadati</taxon>
        <taxon>Pseudomonadota</taxon>
        <taxon>Alphaproteobacteria</taxon>
        <taxon>Caulobacterales</taxon>
        <taxon>Caulobacteraceae</taxon>
        <taxon>Caulobacter</taxon>
    </lineage>
</organism>
<feature type="transmembrane region" description="Helical" evidence="5">
    <location>
        <begin position="58"/>
        <end position="81"/>
    </location>
</feature>
<dbReference type="InterPro" id="IPR036259">
    <property type="entry name" value="MFS_trans_sf"/>
</dbReference>
<protein>
    <submittedName>
        <fullName evidence="7">Major facilitator superfamily MFS_1</fullName>
    </submittedName>
</protein>
<dbReference type="PANTHER" id="PTHR23508:SF10">
    <property type="entry name" value="CARBOXYLIC ACID TRANSPORTER PROTEIN HOMOLOG"/>
    <property type="match status" value="1"/>
</dbReference>
<feature type="transmembrane region" description="Helical" evidence="5">
    <location>
        <begin position="113"/>
        <end position="136"/>
    </location>
</feature>
<dbReference type="GO" id="GO:0046943">
    <property type="term" value="F:carboxylic acid transmembrane transporter activity"/>
    <property type="evidence" value="ECO:0007669"/>
    <property type="project" value="TreeGrafter"/>
</dbReference>
<feature type="transmembrane region" description="Helical" evidence="5">
    <location>
        <begin position="88"/>
        <end position="107"/>
    </location>
</feature>
<dbReference type="Pfam" id="PF07690">
    <property type="entry name" value="MFS_1"/>
    <property type="match status" value="1"/>
</dbReference>
<evidence type="ECO:0000256" key="4">
    <source>
        <dbReference type="ARBA" id="ARBA00023136"/>
    </source>
</evidence>
<dbReference type="PANTHER" id="PTHR23508">
    <property type="entry name" value="CARBOXYLIC ACID TRANSPORTER PROTEIN HOMOLOG"/>
    <property type="match status" value="1"/>
</dbReference>
<gene>
    <name evidence="7" type="ordered locus">Caul_0436</name>
</gene>
<reference evidence="7" key="1">
    <citation type="submission" date="2008-01" db="EMBL/GenBank/DDBJ databases">
        <title>Complete sequence of chromosome of Caulobacter sp. K31.</title>
        <authorList>
            <consortium name="US DOE Joint Genome Institute"/>
            <person name="Copeland A."/>
            <person name="Lucas S."/>
            <person name="Lapidus A."/>
            <person name="Barry K."/>
            <person name="Glavina del Rio T."/>
            <person name="Dalin E."/>
            <person name="Tice H."/>
            <person name="Pitluck S."/>
            <person name="Bruce D."/>
            <person name="Goodwin L."/>
            <person name="Thompson L.S."/>
            <person name="Brettin T."/>
            <person name="Detter J.C."/>
            <person name="Han C."/>
            <person name="Schmutz J."/>
            <person name="Larimer F."/>
            <person name="Land M."/>
            <person name="Hauser L."/>
            <person name="Kyrpides N."/>
            <person name="Kim E."/>
            <person name="Stephens C."/>
            <person name="Richardson P."/>
        </authorList>
    </citation>
    <scope>NUCLEOTIDE SEQUENCE [LARGE SCALE GENOMIC DNA]</scope>
    <source>
        <strain evidence="7">K31</strain>
    </source>
</reference>
<evidence type="ECO:0000256" key="2">
    <source>
        <dbReference type="ARBA" id="ARBA00022692"/>
    </source>
</evidence>
<evidence type="ECO:0000259" key="6">
    <source>
        <dbReference type="PROSITE" id="PS50850"/>
    </source>
</evidence>
<keyword evidence="2 5" id="KW-0812">Transmembrane</keyword>
<keyword evidence="3 5" id="KW-1133">Transmembrane helix</keyword>
<dbReference type="SUPFAM" id="SSF103473">
    <property type="entry name" value="MFS general substrate transporter"/>
    <property type="match status" value="1"/>
</dbReference>
<evidence type="ECO:0000256" key="5">
    <source>
        <dbReference type="SAM" id="Phobius"/>
    </source>
</evidence>
<dbReference type="AlphaFoldDB" id="B0T5L5"/>
<comment type="subcellular location">
    <subcellularLocation>
        <location evidence="1">Membrane</location>
        <topology evidence="1">Multi-pass membrane protein</topology>
    </subcellularLocation>
</comment>
<dbReference type="STRING" id="366602.Caul_0436"/>
<accession>B0T5L5</accession>
<feature type="transmembrane region" description="Helical" evidence="5">
    <location>
        <begin position="364"/>
        <end position="382"/>
    </location>
</feature>
<dbReference type="OrthoDB" id="9784658at2"/>
<proteinExistence type="predicted"/>
<dbReference type="PROSITE" id="PS00216">
    <property type="entry name" value="SUGAR_TRANSPORT_1"/>
    <property type="match status" value="2"/>
</dbReference>
<feature type="transmembrane region" description="Helical" evidence="5">
    <location>
        <begin position="300"/>
        <end position="318"/>
    </location>
</feature>
<dbReference type="InterPro" id="IPR005829">
    <property type="entry name" value="Sugar_transporter_CS"/>
</dbReference>
<feature type="domain" description="Major facilitator superfamily (MFS) profile" evidence="6">
    <location>
        <begin position="24"/>
        <end position="414"/>
    </location>
</feature>
<dbReference type="KEGG" id="cak:Caul_0436"/>
<evidence type="ECO:0000256" key="3">
    <source>
        <dbReference type="ARBA" id="ARBA00022989"/>
    </source>
</evidence>